<dbReference type="RefSeq" id="WP_034707169.1">
    <property type="nucleotide sequence ID" value="NZ_JPRO01000020.1"/>
</dbReference>
<feature type="transmembrane region" description="Helical" evidence="1">
    <location>
        <begin position="87"/>
        <end position="107"/>
    </location>
</feature>
<keyword evidence="1" id="KW-0812">Transmembrane</keyword>
<dbReference type="EMBL" id="JPRO01000020">
    <property type="protein sequence ID" value="KFE99024.1"/>
    <property type="molecule type" value="Genomic_DNA"/>
</dbReference>
<dbReference type="GO" id="GO:0015097">
    <property type="term" value="F:mercury ion transmembrane transporter activity"/>
    <property type="evidence" value="ECO:0007669"/>
    <property type="project" value="InterPro"/>
</dbReference>
<dbReference type="GO" id="GO:0016020">
    <property type="term" value="C:membrane"/>
    <property type="evidence" value="ECO:0007669"/>
    <property type="project" value="InterPro"/>
</dbReference>
<feature type="transmembrane region" description="Helical" evidence="1">
    <location>
        <begin position="39"/>
        <end position="56"/>
    </location>
</feature>
<evidence type="ECO:0000313" key="3">
    <source>
        <dbReference type="Proteomes" id="UP000028703"/>
    </source>
</evidence>
<evidence type="ECO:0000256" key="1">
    <source>
        <dbReference type="SAM" id="Phobius"/>
    </source>
</evidence>
<protein>
    <submittedName>
        <fullName evidence="2">MerC mercury resistance protein</fullName>
    </submittedName>
</protein>
<proteinExistence type="predicted"/>
<comment type="caution">
    <text evidence="2">The sequence shown here is derived from an EMBL/GenBank/DDBJ whole genome shotgun (WGS) entry which is preliminary data.</text>
</comment>
<dbReference type="OrthoDB" id="1274419at2"/>
<organism evidence="2 3">
    <name type="scientific">Chryseobacterium luteum</name>
    <dbReference type="NCBI Taxonomy" id="421531"/>
    <lineage>
        <taxon>Bacteria</taxon>
        <taxon>Pseudomonadati</taxon>
        <taxon>Bacteroidota</taxon>
        <taxon>Flavobacteriia</taxon>
        <taxon>Flavobacteriales</taxon>
        <taxon>Weeksellaceae</taxon>
        <taxon>Chryseobacterium group</taxon>
        <taxon>Chryseobacterium</taxon>
    </lineage>
</organism>
<keyword evidence="1" id="KW-0472">Membrane</keyword>
<sequence>MKSKILDAVGISAAVLCLIHCIAFPMLMIIPLGISHNPYIDIAFLIIGAAVVYRVTKNMELSWLKLLFCNSIILITVSVLADLIFEIHLPLIYIGAAGLIAGHIINFKNHKH</sequence>
<keyword evidence="1" id="KW-1133">Transmembrane helix</keyword>
<feature type="transmembrane region" description="Helical" evidence="1">
    <location>
        <begin position="12"/>
        <end position="33"/>
    </location>
</feature>
<evidence type="ECO:0000313" key="2">
    <source>
        <dbReference type="EMBL" id="KFE99024.1"/>
    </source>
</evidence>
<dbReference type="Pfam" id="PF03203">
    <property type="entry name" value="MerC"/>
    <property type="match status" value="1"/>
</dbReference>
<dbReference type="InterPro" id="IPR004891">
    <property type="entry name" value="Mercury-R_MerC"/>
</dbReference>
<dbReference type="AlphaFoldDB" id="A0A085Z3L1"/>
<feature type="transmembrane region" description="Helical" evidence="1">
    <location>
        <begin position="63"/>
        <end position="81"/>
    </location>
</feature>
<dbReference type="eggNOG" id="ENOG503391H">
    <property type="taxonomic scope" value="Bacteria"/>
</dbReference>
<reference evidence="2 3" key="1">
    <citation type="submission" date="2014-07" db="EMBL/GenBank/DDBJ databases">
        <title>Genome of Chryseobacterium luteum DSM 18605.</title>
        <authorList>
            <person name="Stropko S.J."/>
            <person name="Pipes S.E."/>
            <person name="Newman J.D."/>
        </authorList>
    </citation>
    <scope>NUCLEOTIDE SEQUENCE [LARGE SCALE GENOMIC DNA]</scope>
    <source>
        <strain evidence="2 3">DSM 18605</strain>
    </source>
</reference>
<gene>
    <name evidence="2" type="ORF">IX38_18470</name>
</gene>
<accession>A0A085Z3L1</accession>
<name>A0A085Z3L1_9FLAO</name>
<keyword evidence="3" id="KW-1185">Reference proteome</keyword>
<dbReference type="Proteomes" id="UP000028703">
    <property type="component" value="Unassembled WGS sequence"/>
</dbReference>